<dbReference type="Proteomes" id="UP001209701">
    <property type="component" value="Unassembled WGS sequence"/>
</dbReference>
<reference evidence="4 5" key="1">
    <citation type="submission" date="2021-11" db="EMBL/GenBank/DDBJ databases">
        <authorList>
            <person name="Liang Q."/>
            <person name="Mou H."/>
            <person name="Liu Z."/>
        </authorList>
    </citation>
    <scope>NUCLEOTIDE SEQUENCE [LARGE SCALE GENOMIC DNA]</scope>
    <source>
        <strain evidence="4 5">CHU3</strain>
    </source>
</reference>
<keyword evidence="2" id="KW-0963">Cytoplasm</keyword>
<feature type="domain" description="UspA" evidence="3">
    <location>
        <begin position="3"/>
        <end position="142"/>
    </location>
</feature>
<dbReference type="PANTHER" id="PTHR46268">
    <property type="entry name" value="STRESS RESPONSE PROTEIN NHAX"/>
    <property type="match status" value="1"/>
</dbReference>
<dbReference type="InterPro" id="IPR014729">
    <property type="entry name" value="Rossmann-like_a/b/a_fold"/>
</dbReference>
<protein>
    <recommendedName>
        <fullName evidence="2">Universal stress protein</fullName>
    </recommendedName>
</protein>
<dbReference type="PIRSF" id="PIRSF006276">
    <property type="entry name" value="UspA"/>
    <property type="match status" value="1"/>
</dbReference>
<evidence type="ECO:0000256" key="2">
    <source>
        <dbReference type="PIRNR" id="PIRNR006276"/>
    </source>
</evidence>
<evidence type="ECO:0000259" key="3">
    <source>
        <dbReference type="Pfam" id="PF00582"/>
    </source>
</evidence>
<dbReference type="InterPro" id="IPR006015">
    <property type="entry name" value="Universal_stress_UspA"/>
</dbReference>
<dbReference type="CDD" id="cd00293">
    <property type="entry name" value="USP-like"/>
    <property type="match status" value="1"/>
</dbReference>
<dbReference type="InterPro" id="IPR006016">
    <property type="entry name" value="UspA"/>
</dbReference>
<sequence length="142" mass="15191">MLKLLIAVDGSEHAKHAIAAVGRLAAATTELRVTLLNVSPSPSFYGEMTPRAFDQLETAIYHEQKRVLEEAQVLAKAAGLTVLASVRTVGVVASEIVRVAEQEDIDQIVIGTHGRGVMGNFFLGSVAQRVVHISPLPVLLVK</sequence>
<comment type="similarity">
    <text evidence="1 2">Belongs to the universal stress protein A family.</text>
</comment>
<dbReference type="Gene3D" id="3.40.50.620">
    <property type="entry name" value="HUPs"/>
    <property type="match status" value="1"/>
</dbReference>
<name>A0ABT2YMP6_9BURK</name>
<dbReference type="SUPFAM" id="SSF52402">
    <property type="entry name" value="Adenine nucleotide alpha hydrolases-like"/>
    <property type="match status" value="1"/>
</dbReference>
<gene>
    <name evidence="4" type="ORF">LNV07_24915</name>
</gene>
<dbReference type="PRINTS" id="PR01438">
    <property type="entry name" value="UNVRSLSTRESS"/>
</dbReference>
<comment type="caution">
    <text evidence="4">The sequence shown here is derived from an EMBL/GenBank/DDBJ whole genome shotgun (WGS) entry which is preliminary data.</text>
</comment>
<dbReference type="PANTHER" id="PTHR46268:SF15">
    <property type="entry name" value="UNIVERSAL STRESS PROTEIN HP_0031"/>
    <property type="match status" value="1"/>
</dbReference>
<proteinExistence type="inferred from homology"/>
<evidence type="ECO:0000313" key="5">
    <source>
        <dbReference type="Proteomes" id="UP001209701"/>
    </source>
</evidence>
<dbReference type="Pfam" id="PF00582">
    <property type="entry name" value="Usp"/>
    <property type="match status" value="1"/>
</dbReference>
<evidence type="ECO:0000313" key="4">
    <source>
        <dbReference type="EMBL" id="MCV2371345.1"/>
    </source>
</evidence>
<accession>A0ABT2YMP6</accession>
<dbReference type="RefSeq" id="WP_263573922.1">
    <property type="nucleotide sequence ID" value="NZ_JAJIRN010000014.1"/>
</dbReference>
<keyword evidence="5" id="KW-1185">Reference proteome</keyword>
<organism evidence="4 5">
    <name type="scientific">Roseateles oligotrophus</name>
    <dbReference type="NCBI Taxonomy" id="1769250"/>
    <lineage>
        <taxon>Bacteria</taxon>
        <taxon>Pseudomonadati</taxon>
        <taxon>Pseudomonadota</taxon>
        <taxon>Betaproteobacteria</taxon>
        <taxon>Burkholderiales</taxon>
        <taxon>Sphaerotilaceae</taxon>
        <taxon>Roseateles</taxon>
    </lineage>
</organism>
<dbReference type="EMBL" id="JAJIRN010000014">
    <property type="protein sequence ID" value="MCV2371345.1"/>
    <property type="molecule type" value="Genomic_DNA"/>
</dbReference>
<comment type="subcellular location">
    <subcellularLocation>
        <location evidence="2">Cytoplasm</location>
    </subcellularLocation>
</comment>
<evidence type="ECO:0000256" key="1">
    <source>
        <dbReference type="ARBA" id="ARBA00008791"/>
    </source>
</evidence>